<keyword evidence="1" id="KW-1133">Transmembrane helix</keyword>
<keyword evidence="1" id="KW-0812">Transmembrane</keyword>
<feature type="transmembrane region" description="Helical" evidence="1">
    <location>
        <begin position="36"/>
        <end position="56"/>
    </location>
</feature>
<evidence type="ECO:0000313" key="2">
    <source>
        <dbReference type="EMBL" id="TPH15687.1"/>
    </source>
</evidence>
<keyword evidence="3" id="KW-1185">Reference proteome</keyword>
<dbReference type="RefSeq" id="WP_140603086.1">
    <property type="nucleotide sequence ID" value="NZ_SAWY01000019.1"/>
</dbReference>
<proteinExistence type="predicted"/>
<evidence type="ECO:0000313" key="3">
    <source>
        <dbReference type="Proteomes" id="UP000315303"/>
    </source>
</evidence>
<keyword evidence="1" id="KW-0472">Membrane</keyword>
<sequence length="99" mass="11540">MNFDVELAVVLLNIVIIFVAYFSVYPKVAGLNMNKVAWLDTLASCLALVIVGYKYWGTGQTFNLLIIEVNWFWFTLLSYALLEIPVALFYFRKLFFKQR</sequence>
<reference evidence="2 3" key="1">
    <citation type="submission" date="2019-01" db="EMBL/GenBank/DDBJ databases">
        <title>Litorilituus lipolytica sp. nov., isolated from intertidal sand of the Yellow Sea in China.</title>
        <authorList>
            <person name="Liu A."/>
        </authorList>
    </citation>
    <scope>NUCLEOTIDE SEQUENCE [LARGE SCALE GENOMIC DNA]</scope>
    <source>
        <strain evidence="2 3">RZ04</strain>
    </source>
</reference>
<dbReference type="Proteomes" id="UP000315303">
    <property type="component" value="Unassembled WGS sequence"/>
</dbReference>
<dbReference type="EMBL" id="SAWY01000019">
    <property type="protein sequence ID" value="TPH15687.1"/>
    <property type="molecule type" value="Genomic_DNA"/>
</dbReference>
<feature type="transmembrane region" description="Helical" evidence="1">
    <location>
        <begin position="71"/>
        <end position="91"/>
    </location>
</feature>
<feature type="transmembrane region" description="Helical" evidence="1">
    <location>
        <begin position="6"/>
        <end position="24"/>
    </location>
</feature>
<name>A0A502L5T4_9GAMM</name>
<comment type="caution">
    <text evidence="2">The sequence shown here is derived from an EMBL/GenBank/DDBJ whole genome shotgun (WGS) entry which is preliminary data.</text>
</comment>
<evidence type="ECO:0000256" key="1">
    <source>
        <dbReference type="SAM" id="Phobius"/>
    </source>
</evidence>
<dbReference type="AlphaFoldDB" id="A0A502L5T4"/>
<dbReference type="OrthoDB" id="7063456at2"/>
<accession>A0A502L5T4</accession>
<protein>
    <submittedName>
        <fullName evidence="2">Uncharacterized protein</fullName>
    </submittedName>
</protein>
<gene>
    <name evidence="2" type="ORF">EPA86_08930</name>
</gene>
<organism evidence="2 3">
    <name type="scientific">Litorilituus lipolyticus</name>
    <dbReference type="NCBI Taxonomy" id="2491017"/>
    <lineage>
        <taxon>Bacteria</taxon>
        <taxon>Pseudomonadati</taxon>
        <taxon>Pseudomonadota</taxon>
        <taxon>Gammaproteobacteria</taxon>
        <taxon>Alteromonadales</taxon>
        <taxon>Colwelliaceae</taxon>
        <taxon>Litorilituus</taxon>
    </lineage>
</organism>